<sequence>MSFAERLKELIGQESVSGFARRVELSEALIRKYLKGSEPSLAKANQIAMKANCSLEWLATGCGYLYRQAEVVDMPAYQLAHETVLGNKLAESDTLTHRKLIIAYQYLRATKKSDGHLDAHGMKRCLLASLTNKLPTKNPRAFTPTQTRATKS</sequence>
<evidence type="ECO:0000313" key="1">
    <source>
        <dbReference type="EMBL" id="XCD18274.1"/>
    </source>
</evidence>
<dbReference type="Gene3D" id="1.10.260.40">
    <property type="entry name" value="lambda repressor-like DNA-binding domains"/>
    <property type="match status" value="1"/>
</dbReference>
<dbReference type="EMBL" id="CP115921">
    <property type="protein sequence ID" value="XCD18274.1"/>
    <property type="molecule type" value="Genomic_DNA"/>
</dbReference>
<protein>
    <submittedName>
        <fullName evidence="1">XRE family transcriptional regulator</fullName>
    </submittedName>
</protein>
<gene>
    <name evidence="1" type="ORF">PG915_23705</name>
</gene>
<dbReference type="RefSeq" id="WP_353499421.1">
    <property type="nucleotide sequence ID" value="NZ_CP115921.1"/>
</dbReference>
<name>A0AAU8BPI5_9VIBR</name>
<dbReference type="SUPFAM" id="SSF47413">
    <property type="entry name" value="lambda repressor-like DNA-binding domains"/>
    <property type="match status" value="1"/>
</dbReference>
<dbReference type="CDD" id="cd00093">
    <property type="entry name" value="HTH_XRE"/>
    <property type="match status" value="1"/>
</dbReference>
<dbReference type="KEGG" id="vck:PG915_23705"/>
<accession>A0AAU8BPI5</accession>
<dbReference type="AlphaFoldDB" id="A0AAU8BPI5"/>
<reference evidence="1" key="1">
    <citation type="submission" date="2023-01" db="EMBL/GenBank/DDBJ databases">
        <title>Vibrio sp. CB1-14 genome sequencing.</title>
        <authorList>
            <person name="Otstavnykh N."/>
            <person name="Isaeva M."/>
            <person name="Meleshko D."/>
        </authorList>
    </citation>
    <scope>NUCLEOTIDE SEQUENCE</scope>
    <source>
        <strain evidence="1">CB1-14</strain>
    </source>
</reference>
<dbReference type="InterPro" id="IPR001387">
    <property type="entry name" value="Cro/C1-type_HTH"/>
</dbReference>
<dbReference type="InterPro" id="IPR010982">
    <property type="entry name" value="Lambda_DNA-bd_dom_sf"/>
</dbReference>
<organism evidence="1">
    <name type="scientific">Vibrio chaetopteri</name>
    <dbReference type="NCBI Taxonomy" id="3016528"/>
    <lineage>
        <taxon>Bacteria</taxon>
        <taxon>Pseudomonadati</taxon>
        <taxon>Pseudomonadota</taxon>
        <taxon>Gammaproteobacteria</taxon>
        <taxon>Vibrionales</taxon>
        <taxon>Vibrionaceae</taxon>
        <taxon>Vibrio</taxon>
    </lineage>
</organism>
<dbReference type="GO" id="GO:0003677">
    <property type="term" value="F:DNA binding"/>
    <property type="evidence" value="ECO:0007669"/>
    <property type="project" value="InterPro"/>
</dbReference>
<proteinExistence type="predicted"/>